<accession>A0A392VJP4</accession>
<dbReference type="EMBL" id="LXQA011197953">
    <property type="protein sequence ID" value="MCI88628.1"/>
    <property type="molecule type" value="Genomic_DNA"/>
</dbReference>
<protein>
    <submittedName>
        <fullName evidence="1">Uncharacterized protein</fullName>
    </submittedName>
</protein>
<evidence type="ECO:0000313" key="1">
    <source>
        <dbReference type="EMBL" id="MCI88628.1"/>
    </source>
</evidence>
<dbReference type="Proteomes" id="UP000265520">
    <property type="component" value="Unassembled WGS sequence"/>
</dbReference>
<name>A0A392VJP4_9FABA</name>
<dbReference type="AlphaFoldDB" id="A0A392VJP4"/>
<proteinExistence type="predicted"/>
<organism evidence="1 2">
    <name type="scientific">Trifolium medium</name>
    <dbReference type="NCBI Taxonomy" id="97028"/>
    <lineage>
        <taxon>Eukaryota</taxon>
        <taxon>Viridiplantae</taxon>
        <taxon>Streptophyta</taxon>
        <taxon>Embryophyta</taxon>
        <taxon>Tracheophyta</taxon>
        <taxon>Spermatophyta</taxon>
        <taxon>Magnoliopsida</taxon>
        <taxon>eudicotyledons</taxon>
        <taxon>Gunneridae</taxon>
        <taxon>Pentapetalae</taxon>
        <taxon>rosids</taxon>
        <taxon>fabids</taxon>
        <taxon>Fabales</taxon>
        <taxon>Fabaceae</taxon>
        <taxon>Papilionoideae</taxon>
        <taxon>50 kb inversion clade</taxon>
        <taxon>NPAAA clade</taxon>
        <taxon>Hologalegina</taxon>
        <taxon>IRL clade</taxon>
        <taxon>Trifolieae</taxon>
        <taxon>Trifolium</taxon>
    </lineage>
</organism>
<evidence type="ECO:0000313" key="2">
    <source>
        <dbReference type="Proteomes" id="UP000265520"/>
    </source>
</evidence>
<keyword evidence="2" id="KW-1185">Reference proteome</keyword>
<feature type="non-terminal residue" evidence="1">
    <location>
        <position position="32"/>
    </location>
</feature>
<sequence length="32" mass="3365">MDVPDSILTSKLQEAFVPCGGRHLALAGGRQP</sequence>
<reference evidence="1 2" key="1">
    <citation type="journal article" date="2018" name="Front. Plant Sci.">
        <title>Red Clover (Trifolium pratense) and Zigzag Clover (T. medium) - A Picture of Genomic Similarities and Differences.</title>
        <authorList>
            <person name="Dluhosova J."/>
            <person name="Istvanek J."/>
            <person name="Nedelnik J."/>
            <person name="Repkova J."/>
        </authorList>
    </citation>
    <scope>NUCLEOTIDE SEQUENCE [LARGE SCALE GENOMIC DNA]</scope>
    <source>
        <strain evidence="2">cv. 10/8</strain>
        <tissue evidence="1">Leaf</tissue>
    </source>
</reference>
<comment type="caution">
    <text evidence="1">The sequence shown here is derived from an EMBL/GenBank/DDBJ whole genome shotgun (WGS) entry which is preliminary data.</text>
</comment>